<dbReference type="InterPro" id="IPR041122">
    <property type="entry name" value="RecJ_OB"/>
</dbReference>
<dbReference type="Pfam" id="PF02272">
    <property type="entry name" value="DHHA1"/>
    <property type="match status" value="1"/>
</dbReference>
<dbReference type="InterPro" id="IPR051673">
    <property type="entry name" value="SSDNA_exonuclease_RecJ"/>
</dbReference>
<feature type="domain" description="DDH" evidence="6">
    <location>
        <begin position="79"/>
        <end position="231"/>
    </location>
</feature>
<dbReference type="InterPro" id="IPR004610">
    <property type="entry name" value="RecJ"/>
</dbReference>
<evidence type="ECO:0000256" key="5">
    <source>
        <dbReference type="ARBA" id="ARBA00022839"/>
    </source>
</evidence>
<evidence type="ECO:0000313" key="9">
    <source>
        <dbReference type="EMBL" id="OGY94262.1"/>
    </source>
</evidence>
<evidence type="ECO:0000256" key="4">
    <source>
        <dbReference type="ARBA" id="ARBA00022801"/>
    </source>
</evidence>
<dbReference type="SUPFAM" id="SSF64182">
    <property type="entry name" value="DHH phosphoesterases"/>
    <property type="match status" value="1"/>
</dbReference>
<evidence type="ECO:0000256" key="3">
    <source>
        <dbReference type="ARBA" id="ARBA00022722"/>
    </source>
</evidence>
<proteinExistence type="inferred from homology"/>
<evidence type="ECO:0000313" key="10">
    <source>
        <dbReference type="Proteomes" id="UP000177626"/>
    </source>
</evidence>
<dbReference type="Gene3D" id="2.40.50.460">
    <property type="match status" value="1"/>
</dbReference>
<protein>
    <recommendedName>
        <fullName evidence="2">Single-stranded-DNA-specific exonuclease RecJ</fullName>
    </recommendedName>
</protein>
<dbReference type="GO" id="GO:0008409">
    <property type="term" value="F:5'-3' exonuclease activity"/>
    <property type="evidence" value="ECO:0007669"/>
    <property type="project" value="InterPro"/>
</dbReference>
<keyword evidence="3" id="KW-0540">Nuclease</keyword>
<dbReference type="InterPro" id="IPR001667">
    <property type="entry name" value="DDH_dom"/>
</dbReference>
<evidence type="ECO:0000256" key="1">
    <source>
        <dbReference type="ARBA" id="ARBA00005915"/>
    </source>
</evidence>
<accession>A0A1G2BYQ8</accession>
<dbReference type="Proteomes" id="UP000177626">
    <property type="component" value="Unassembled WGS sequence"/>
</dbReference>
<dbReference type="InterPro" id="IPR038763">
    <property type="entry name" value="DHH_sf"/>
</dbReference>
<keyword evidence="4" id="KW-0378">Hydrolase</keyword>
<dbReference type="EMBL" id="MHKQ01000010">
    <property type="protein sequence ID" value="OGY94262.1"/>
    <property type="molecule type" value="Genomic_DNA"/>
</dbReference>
<dbReference type="Pfam" id="PF17768">
    <property type="entry name" value="RecJ_OB"/>
    <property type="match status" value="1"/>
</dbReference>
<dbReference type="AlphaFoldDB" id="A0A1G2BYQ8"/>
<organism evidence="9 10">
    <name type="scientific">Candidatus Komeilibacteria bacterium RIFOXYC1_FULL_37_11</name>
    <dbReference type="NCBI Taxonomy" id="1798555"/>
    <lineage>
        <taxon>Bacteria</taxon>
        <taxon>Candidatus Komeiliibacteriota</taxon>
    </lineage>
</organism>
<name>A0A1G2BYQ8_9BACT</name>
<reference evidence="9 10" key="1">
    <citation type="journal article" date="2016" name="Nat. Commun.">
        <title>Thousands of microbial genomes shed light on interconnected biogeochemical processes in an aquifer system.</title>
        <authorList>
            <person name="Anantharaman K."/>
            <person name="Brown C.T."/>
            <person name="Hug L.A."/>
            <person name="Sharon I."/>
            <person name="Castelle C.J."/>
            <person name="Probst A.J."/>
            <person name="Thomas B.C."/>
            <person name="Singh A."/>
            <person name="Wilkins M.J."/>
            <person name="Karaoz U."/>
            <person name="Brodie E.L."/>
            <person name="Williams K.H."/>
            <person name="Hubbard S.S."/>
            <person name="Banfield J.F."/>
        </authorList>
    </citation>
    <scope>NUCLEOTIDE SEQUENCE [LARGE SCALE GENOMIC DNA]</scope>
</reference>
<comment type="similarity">
    <text evidence="1">Belongs to the RecJ family.</text>
</comment>
<dbReference type="GO" id="GO:0003676">
    <property type="term" value="F:nucleic acid binding"/>
    <property type="evidence" value="ECO:0007669"/>
    <property type="project" value="InterPro"/>
</dbReference>
<gene>
    <name evidence="9" type="ORF">A2406_02065</name>
</gene>
<dbReference type="PANTHER" id="PTHR30255:SF2">
    <property type="entry name" value="SINGLE-STRANDED-DNA-SPECIFIC EXONUCLEASE RECJ"/>
    <property type="match status" value="1"/>
</dbReference>
<dbReference type="Pfam" id="PF01368">
    <property type="entry name" value="DHH"/>
    <property type="match status" value="1"/>
</dbReference>
<evidence type="ECO:0000259" key="7">
    <source>
        <dbReference type="Pfam" id="PF02272"/>
    </source>
</evidence>
<keyword evidence="5 9" id="KW-0269">Exonuclease</keyword>
<dbReference type="NCBIfam" id="TIGR00644">
    <property type="entry name" value="recJ"/>
    <property type="match status" value="1"/>
</dbReference>
<dbReference type="InterPro" id="IPR003156">
    <property type="entry name" value="DHHA1_dom"/>
</dbReference>
<dbReference type="GO" id="GO:0006310">
    <property type="term" value="P:DNA recombination"/>
    <property type="evidence" value="ECO:0007669"/>
    <property type="project" value="InterPro"/>
</dbReference>
<dbReference type="Gene3D" id="3.90.1640.30">
    <property type="match status" value="1"/>
</dbReference>
<sequence>MSYIWKLPHKPTQDFIEKFPELHPVAVQLLYNRGLKTQQQIDEFLNPDYSQDVHDPHLFKDMEKACQRIYLAIKNKELITVYGDYDADGVSASVILWSILKSLGARVDVYLPHREKEGYGLNKKAVQQIATKSQVIITCDCGISNIEEVALANSLGVDVIITDHHTIPEILPKALAIIHPQVKGEEYPFKYLAGGGVAFKLAQALLSHQHNDFSAKEKEVNEKWLLDMVALSTVADMVPLLGENRTLLKYGLMVLKKTKRLGLKKLIQVANLDIDKIDARTIGFSLAPRVNAAGRMDHANLAYYLMIEEDDDKATKLASDLNQSNLDRQKLTEKIVKEAKAQKIDESEPLLSFYSPDWSSGLTGLVAGRLSRDYSRPVFVMTNVDNVIVGSGRSIPEFNIIEALQQNEKMLIKYGGHPQACGFSITADKREEFIKTMKSLALTKLKNIQFQPSLEIELAINFEDISWDLLDLLEKFHPYGQSNPEPLFMSTGLSVTSIRQVGGDGQHLKLEIAKGNKSRGAIAFGLGKMSLELGDKIDIIYNLSINQWNGNREIQLIIKDIKNNG</sequence>
<dbReference type="GO" id="GO:0006281">
    <property type="term" value="P:DNA repair"/>
    <property type="evidence" value="ECO:0007669"/>
    <property type="project" value="InterPro"/>
</dbReference>
<feature type="domain" description="DHHA1" evidence="7">
    <location>
        <begin position="353"/>
        <end position="440"/>
    </location>
</feature>
<comment type="caution">
    <text evidence="9">The sequence shown here is derived from an EMBL/GenBank/DDBJ whole genome shotgun (WGS) entry which is preliminary data.</text>
</comment>
<evidence type="ECO:0000259" key="6">
    <source>
        <dbReference type="Pfam" id="PF01368"/>
    </source>
</evidence>
<dbReference type="PANTHER" id="PTHR30255">
    <property type="entry name" value="SINGLE-STRANDED-DNA-SPECIFIC EXONUCLEASE RECJ"/>
    <property type="match status" value="1"/>
</dbReference>
<feature type="domain" description="RecJ OB" evidence="8">
    <location>
        <begin position="456"/>
        <end position="560"/>
    </location>
</feature>
<evidence type="ECO:0000256" key="2">
    <source>
        <dbReference type="ARBA" id="ARBA00019841"/>
    </source>
</evidence>
<evidence type="ECO:0000259" key="8">
    <source>
        <dbReference type="Pfam" id="PF17768"/>
    </source>
</evidence>